<dbReference type="Pfam" id="PF00096">
    <property type="entry name" value="zf-C2H2"/>
    <property type="match status" value="1"/>
</dbReference>
<evidence type="ECO:0000256" key="13">
    <source>
        <dbReference type="PROSITE-ProRule" id="PRU00042"/>
    </source>
</evidence>
<name>A0A6P3XW08_DINQU</name>
<keyword evidence="9 13" id="KW-0863">Zinc-finger</keyword>
<evidence type="ECO:0000256" key="3">
    <source>
        <dbReference type="ARBA" id="ARBA00007746"/>
    </source>
</evidence>
<comment type="function">
    <text evidence="1">Gap class segmentation protein that controls development of head structures.</text>
</comment>
<dbReference type="GO" id="GO:0000977">
    <property type="term" value="F:RNA polymerase II transcription regulatory region sequence-specific DNA binding"/>
    <property type="evidence" value="ECO:0007669"/>
    <property type="project" value="UniProtKB-ARBA"/>
</dbReference>
<feature type="region of interest" description="Disordered" evidence="14">
    <location>
        <begin position="521"/>
        <end position="576"/>
    </location>
</feature>
<keyword evidence="5" id="KW-0217">Developmental protein</keyword>
<dbReference type="PANTHER" id="PTHR24408">
    <property type="entry name" value="ZINC FINGER PROTEIN"/>
    <property type="match status" value="1"/>
</dbReference>
<proteinExistence type="inferred from homology"/>
<evidence type="ECO:0000256" key="8">
    <source>
        <dbReference type="ARBA" id="ARBA00022737"/>
    </source>
</evidence>
<keyword evidence="7" id="KW-0479">Metal-binding</keyword>
<dbReference type="Proteomes" id="UP000515204">
    <property type="component" value="Unplaced"/>
</dbReference>
<evidence type="ECO:0000256" key="6">
    <source>
        <dbReference type="ARBA" id="ARBA00022492"/>
    </source>
</evidence>
<evidence type="ECO:0000256" key="12">
    <source>
        <dbReference type="ARBA" id="ARBA00023242"/>
    </source>
</evidence>
<dbReference type="GO" id="GO:0035282">
    <property type="term" value="P:segmentation"/>
    <property type="evidence" value="ECO:0007669"/>
    <property type="project" value="UniProtKB-KW"/>
</dbReference>
<dbReference type="OrthoDB" id="10015593at2759"/>
<dbReference type="KEGG" id="dqu:106748306"/>
<keyword evidence="11" id="KW-0238">DNA-binding</keyword>
<feature type="region of interest" description="Disordered" evidence="14">
    <location>
        <begin position="108"/>
        <end position="139"/>
    </location>
</feature>
<comment type="subcellular location">
    <subcellularLocation>
        <location evidence="2">Nucleus</location>
    </subcellularLocation>
</comment>
<evidence type="ECO:0000256" key="7">
    <source>
        <dbReference type="ARBA" id="ARBA00022723"/>
    </source>
</evidence>
<dbReference type="GO" id="GO:0000981">
    <property type="term" value="F:DNA-binding transcription factor activity, RNA polymerase II-specific"/>
    <property type="evidence" value="ECO:0007669"/>
    <property type="project" value="TreeGrafter"/>
</dbReference>
<dbReference type="SMART" id="SM00355">
    <property type="entry name" value="ZnF_C2H2"/>
    <property type="match status" value="7"/>
</dbReference>
<dbReference type="InterPro" id="IPR036236">
    <property type="entry name" value="Znf_C2H2_sf"/>
</dbReference>
<feature type="compositionally biased region" description="Low complexity" evidence="14">
    <location>
        <begin position="119"/>
        <end position="131"/>
    </location>
</feature>
<accession>A0A6P3XW08</accession>
<dbReference type="GO" id="GO:0008270">
    <property type="term" value="F:zinc ion binding"/>
    <property type="evidence" value="ECO:0007669"/>
    <property type="project" value="UniProtKB-KW"/>
</dbReference>
<evidence type="ECO:0000256" key="1">
    <source>
        <dbReference type="ARBA" id="ARBA00003983"/>
    </source>
</evidence>
<feature type="domain" description="C2H2-type" evidence="15">
    <location>
        <begin position="181"/>
        <end position="208"/>
    </location>
</feature>
<dbReference type="GO" id="GO:0000122">
    <property type="term" value="P:negative regulation of transcription by RNA polymerase II"/>
    <property type="evidence" value="ECO:0007669"/>
    <property type="project" value="UniProtKB-ARBA"/>
</dbReference>
<feature type="compositionally biased region" description="Polar residues" evidence="14">
    <location>
        <begin position="531"/>
        <end position="544"/>
    </location>
</feature>
<evidence type="ECO:0000259" key="15">
    <source>
        <dbReference type="PROSITE" id="PS50157"/>
    </source>
</evidence>
<feature type="region of interest" description="Disordered" evidence="14">
    <location>
        <begin position="1"/>
        <end position="54"/>
    </location>
</feature>
<dbReference type="AlphaFoldDB" id="A0A6P3XW08"/>
<feature type="region of interest" description="Disordered" evidence="14">
    <location>
        <begin position="282"/>
        <end position="354"/>
    </location>
</feature>
<evidence type="ECO:0000256" key="9">
    <source>
        <dbReference type="ARBA" id="ARBA00022771"/>
    </source>
</evidence>
<protein>
    <recommendedName>
        <fullName evidence="4">Protein hunchback</fullName>
    </recommendedName>
</protein>
<evidence type="ECO:0000256" key="4">
    <source>
        <dbReference type="ARBA" id="ARBA00013638"/>
    </source>
</evidence>
<keyword evidence="16" id="KW-1185">Reference proteome</keyword>
<dbReference type="SUPFAM" id="SSF57667">
    <property type="entry name" value="beta-beta-alpha zinc fingers"/>
    <property type="match status" value="3"/>
</dbReference>
<feature type="domain" description="C2H2-type" evidence="15">
    <location>
        <begin position="237"/>
        <end position="264"/>
    </location>
</feature>
<feature type="compositionally biased region" description="Low complexity" evidence="14">
    <location>
        <begin position="547"/>
        <end position="570"/>
    </location>
</feature>
<dbReference type="FunFam" id="3.30.160.60:FF:001301">
    <property type="entry name" value="Blast:Protein hunchback"/>
    <property type="match status" value="1"/>
</dbReference>
<dbReference type="Gene3D" id="3.30.160.60">
    <property type="entry name" value="Classic Zinc Finger"/>
    <property type="match status" value="3"/>
</dbReference>
<reference evidence="17" key="1">
    <citation type="submission" date="2025-08" db="UniProtKB">
        <authorList>
            <consortium name="RefSeq"/>
        </authorList>
    </citation>
    <scope>IDENTIFICATION</scope>
</reference>
<keyword evidence="10" id="KW-0862">Zinc</keyword>
<feature type="compositionally biased region" description="Low complexity" evidence="14">
    <location>
        <begin position="310"/>
        <end position="351"/>
    </location>
</feature>
<gene>
    <name evidence="17" type="primary">LOC106748306</name>
</gene>
<dbReference type="PANTHER" id="PTHR24408:SF58">
    <property type="entry name" value="TRANSCRIPTION FACTOR (TFIIIA), PUTATIVE (AFU_ORTHOLOGUE AFUA_1G05150)-RELATED"/>
    <property type="match status" value="1"/>
</dbReference>
<evidence type="ECO:0000256" key="5">
    <source>
        <dbReference type="ARBA" id="ARBA00022473"/>
    </source>
</evidence>
<organism evidence="16 17">
    <name type="scientific">Dinoponera quadriceps</name>
    <name type="common">South American ant</name>
    <dbReference type="NCBI Taxonomy" id="609295"/>
    <lineage>
        <taxon>Eukaryota</taxon>
        <taxon>Metazoa</taxon>
        <taxon>Ecdysozoa</taxon>
        <taxon>Arthropoda</taxon>
        <taxon>Hexapoda</taxon>
        <taxon>Insecta</taxon>
        <taxon>Pterygota</taxon>
        <taxon>Neoptera</taxon>
        <taxon>Endopterygota</taxon>
        <taxon>Hymenoptera</taxon>
        <taxon>Apocrita</taxon>
        <taxon>Aculeata</taxon>
        <taxon>Formicoidea</taxon>
        <taxon>Formicidae</taxon>
        <taxon>Ponerinae</taxon>
        <taxon>Ponerini</taxon>
        <taxon>Dinoponera</taxon>
    </lineage>
</organism>
<evidence type="ECO:0000256" key="10">
    <source>
        <dbReference type="ARBA" id="ARBA00022833"/>
    </source>
</evidence>
<dbReference type="InterPro" id="IPR013087">
    <property type="entry name" value="Znf_C2H2_type"/>
</dbReference>
<dbReference type="PROSITE" id="PS00028">
    <property type="entry name" value="ZINC_FINGER_C2H2_1"/>
    <property type="match status" value="1"/>
</dbReference>
<evidence type="ECO:0000256" key="11">
    <source>
        <dbReference type="ARBA" id="ARBA00023125"/>
    </source>
</evidence>
<evidence type="ECO:0000313" key="17">
    <source>
        <dbReference type="RefSeq" id="XP_014482179.1"/>
    </source>
</evidence>
<dbReference type="RefSeq" id="XP_014482179.1">
    <property type="nucleotide sequence ID" value="XM_014626693.1"/>
</dbReference>
<evidence type="ECO:0000256" key="2">
    <source>
        <dbReference type="ARBA" id="ARBA00004123"/>
    </source>
</evidence>
<dbReference type="PROSITE" id="PS50157">
    <property type="entry name" value="ZINC_FINGER_C2H2_2"/>
    <property type="match status" value="3"/>
</dbReference>
<evidence type="ECO:0000313" key="16">
    <source>
        <dbReference type="Proteomes" id="UP000515204"/>
    </source>
</evidence>
<sequence>MRSSALDNSLMPFETYQNPSPVLSLDNSPRSEESEQQDTMMEQHDPGQGPSSGDLQYKCSICDFTTTNRVEIFQHLTEHIVSKSSNNNQEVVNMAMTQLRHLQAVEGNSLSSRDDQELNNSNNDNGNNNNNCTKEPGMRMPRVTSQGKIKTFPCKNCDFKAVTKLEYWGHIRVHIKPGKLMSCYKCPFVTEYKHHLEYHLLNHTGAKPYKCPKCPYTCVNMSMLNSHMKSHSNVYQYRCNDCKYATKYCHTLKQHLRKHRHQPAAVLNADGTQSPVVIDVYGTRRGPKQRPKNSNAPADDSRGPPAEESGTTTAATQTLLNNGSNGSGSNNGSSNTQQSTSTSPQTSSSTPAPFTLGMLANIFHGRKNGNLPAQDSQVTVQNMTHYPLQYHQQLFATLNMATQQLMPNGGLVFGEPTTPSPAASSDEEERRTIMTTPGKSIADKAAEFLQGCLTNNLPVGREEKRLEEELNARDVPLDLTSASLRNELPCQQVPLNLAHSPKATGTRRRKGVAVKLEHRVVEKEDTDEEMTQSGKRLCQSSSPKAGSASFTTSSTPSPKAASAPFTSSSPDDFAGPARKREEAYGCLSSGDYYLCPHCNIKYTDEVYVAHMNYHGRVDPFTCNICRKSYGNKSKFQLHIYKQWCASLTGSGSAQGPGAPGIRYVHEGCERERK</sequence>
<keyword evidence="6" id="KW-0302">Gap protein</keyword>
<dbReference type="GeneID" id="106748306"/>
<keyword evidence="12" id="KW-0539">Nucleus</keyword>
<feature type="domain" description="C2H2-type" evidence="15">
    <location>
        <begin position="209"/>
        <end position="236"/>
    </location>
</feature>
<comment type="similarity">
    <text evidence="3">Belongs to the hunchback C2H2-type zinc-finger protein family.</text>
</comment>
<dbReference type="GO" id="GO:0040034">
    <property type="term" value="P:regulation of development, heterochronic"/>
    <property type="evidence" value="ECO:0007669"/>
    <property type="project" value="UniProtKB-ARBA"/>
</dbReference>
<keyword evidence="8" id="KW-0677">Repeat</keyword>
<evidence type="ECO:0000256" key="14">
    <source>
        <dbReference type="SAM" id="MobiDB-lite"/>
    </source>
</evidence>
<dbReference type="GO" id="GO:0005634">
    <property type="term" value="C:nucleus"/>
    <property type="evidence" value="ECO:0007669"/>
    <property type="project" value="UniProtKB-SubCell"/>
</dbReference>
<feature type="compositionally biased region" description="Polar residues" evidence="14">
    <location>
        <begin position="15"/>
        <end position="28"/>
    </location>
</feature>